<dbReference type="RefSeq" id="WP_345731041.1">
    <property type="nucleotide sequence ID" value="NZ_BAAAYN010000038.1"/>
</dbReference>
<feature type="domain" description="Aldehyde dehydrogenase" evidence="2">
    <location>
        <begin position="15"/>
        <end position="476"/>
    </location>
</feature>
<dbReference type="InterPro" id="IPR016163">
    <property type="entry name" value="Ald_DH_C"/>
</dbReference>
<dbReference type="Proteomes" id="UP001501676">
    <property type="component" value="Unassembled WGS sequence"/>
</dbReference>
<evidence type="ECO:0000256" key="1">
    <source>
        <dbReference type="ARBA" id="ARBA00023002"/>
    </source>
</evidence>
<dbReference type="PANTHER" id="PTHR11699">
    <property type="entry name" value="ALDEHYDE DEHYDROGENASE-RELATED"/>
    <property type="match status" value="1"/>
</dbReference>
<dbReference type="Gene3D" id="3.40.309.10">
    <property type="entry name" value="Aldehyde Dehydrogenase, Chain A, domain 2"/>
    <property type="match status" value="1"/>
</dbReference>
<accession>A0ABP6T5S6</accession>
<protein>
    <submittedName>
        <fullName evidence="3">Aldehyde dehydrogenase family protein</fullName>
    </submittedName>
</protein>
<dbReference type="SUPFAM" id="SSF53720">
    <property type="entry name" value="ALDH-like"/>
    <property type="match status" value="1"/>
</dbReference>
<organism evidence="3 4">
    <name type="scientific">Cryptosporangium minutisporangium</name>
    <dbReference type="NCBI Taxonomy" id="113569"/>
    <lineage>
        <taxon>Bacteria</taxon>
        <taxon>Bacillati</taxon>
        <taxon>Actinomycetota</taxon>
        <taxon>Actinomycetes</taxon>
        <taxon>Cryptosporangiales</taxon>
        <taxon>Cryptosporangiaceae</taxon>
        <taxon>Cryptosporangium</taxon>
    </lineage>
</organism>
<keyword evidence="4" id="KW-1185">Reference proteome</keyword>
<dbReference type="Pfam" id="PF00171">
    <property type="entry name" value="Aldedh"/>
    <property type="match status" value="1"/>
</dbReference>
<evidence type="ECO:0000313" key="3">
    <source>
        <dbReference type="EMBL" id="GAA3392453.1"/>
    </source>
</evidence>
<comment type="caution">
    <text evidence="3">The sequence shown here is derived from an EMBL/GenBank/DDBJ whole genome shotgun (WGS) entry which is preliminary data.</text>
</comment>
<dbReference type="InterPro" id="IPR015590">
    <property type="entry name" value="Aldehyde_DH_dom"/>
</dbReference>
<dbReference type="InterPro" id="IPR016161">
    <property type="entry name" value="Ald_DH/histidinol_DH"/>
</dbReference>
<dbReference type="InterPro" id="IPR016160">
    <property type="entry name" value="Ald_DH_CS_CYS"/>
</dbReference>
<evidence type="ECO:0000259" key="2">
    <source>
        <dbReference type="Pfam" id="PF00171"/>
    </source>
</evidence>
<proteinExistence type="predicted"/>
<keyword evidence="1" id="KW-0560">Oxidoreductase</keyword>
<name>A0ABP6T5S6_9ACTN</name>
<dbReference type="Gene3D" id="3.40.605.10">
    <property type="entry name" value="Aldehyde Dehydrogenase, Chain A, domain 1"/>
    <property type="match status" value="1"/>
</dbReference>
<dbReference type="EMBL" id="BAAAYN010000038">
    <property type="protein sequence ID" value="GAA3392453.1"/>
    <property type="molecule type" value="Genomic_DNA"/>
</dbReference>
<evidence type="ECO:0000313" key="4">
    <source>
        <dbReference type="Proteomes" id="UP001501676"/>
    </source>
</evidence>
<dbReference type="PROSITE" id="PS00070">
    <property type="entry name" value="ALDEHYDE_DEHYDR_CYS"/>
    <property type="match status" value="1"/>
</dbReference>
<sequence length="482" mass="50815">MPVHAAQEPVESTEQVASLEVTDPADVRRVVGRVPALTAAEVTARYDAAELGAARWRATNPLQRAEIMARAAADLRARGAEIAGDLVAEMGKTRAEATTEVTKAADFLEYYASWARQPYGELIADGRPGTQTSVRREPLGVVTLVTPWNDPLLTPARKLAPALIAGNAVILKPASETPLVAFHLARSLEAAGLPAGVLGVVTGRIREIEAALLDDPRITAMSFTGSTGIGRRLQHRLAGRNVRVQTEMGGKNASAVLADADLAAAVSTIAAASFGQAGQRCTATSRVVVEQAVAEPLIAGLIDAAQQVRLGPGDAEGTTMGPVVSARHRAEVLEHIDRARAEGVVVRFGGGAPADEAYAHGCYVEPTVVTGVDGRHSLWRDEVFGPVVAVRVVDGFDEVVAAVNDSVYGLAAAVFTRDLQRAYEFADRVDTGQVSVNLPTSGWDVHMPFGGFGDSGSPFKEQGAEALRFYTRAKTVAVRYAS</sequence>
<dbReference type="InterPro" id="IPR016162">
    <property type="entry name" value="Ald_DH_N"/>
</dbReference>
<reference evidence="4" key="1">
    <citation type="journal article" date="2019" name="Int. J. Syst. Evol. Microbiol.">
        <title>The Global Catalogue of Microorganisms (GCM) 10K type strain sequencing project: providing services to taxonomists for standard genome sequencing and annotation.</title>
        <authorList>
            <consortium name="The Broad Institute Genomics Platform"/>
            <consortium name="The Broad Institute Genome Sequencing Center for Infectious Disease"/>
            <person name="Wu L."/>
            <person name="Ma J."/>
        </authorList>
    </citation>
    <scope>NUCLEOTIDE SEQUENCE [LARGE SCALE GENOMIC DNA]</scope>
    <source>
        <strain evidence="4">JCM 9458</strain>
    </source>
</reference>
<gene>
    <name evidence="3" type="ORF">GCM10020369_54180</name>
</gene>